<dbReference type="InterPro" id="IPR029069">
    <property type="entry name" value="HotDog_dom_sf"/>
</dbReference>
<dbReference type="InterPro" id="IPR054545">
    <property type="entry name" value="ApeI-like"/>
</dbReference>
<comment type="caution">
    <text evidence="2">The sequence shown here is derived from an EMBL/GenBank/DDBJ whole genome shotgun (WGS) entry which is preliminary data.</text>
</comment>
<dbReference type="Proteomes" id="UP001239019">
    <property type="component" value="Unassembled WGS sequence"/>
</dbReference>
<sequence>MKQPEQIARESLPDGIRLRLRVPAALDWFAGHFPGHPVLPGVVQLHWVHHFASEHFRTLPPFAGLRHVKFHELIEPDSELTLEIRRRGNRLDWRYLMGEGQGPVCSEGCLRLREAP</sequence>
<dbReference type="SUPFAM" id="SSF54637">
    <property type="entry name" value="Thioesterase/thiol ester dehydrase-isomerase"/>
    <property type="match status" value="1"/>
</dbReference>
<evidence type="ECO:0000313" key="3">
    <source>
        <dbReference type="Proteomes" id="UP001239019"/>
    </source>
</evidence>
<name>A0ABU0W7M0_9GAMM</name>
<proteinExistence type="predicted"/>
<dbReference type="Gene3D" id="3.10.129.10">
    <property type="entry name" value="Hotdog Thioesterase"/>
    <property type="match status" value="1"/>
</dbReference>
<evidence type="ECO:0000259" key="1">
    <source>
        <dbReference type="Pfam" id="PF22818"/>
    </source>
</evidence>
<dbReference type="RefSeq" id="WP_306728490.1">
    <property type="nucleotide sequence ID" value="NZ_JAVDDT010000005.1"/>
</dbReference>
<organism evidence="2 3">
    <name type="scientific">Natronospira bacteriovora</name>
    <dbReference type="NCBI Taxonomy" id="3069753"/>
    <lineage>
        <taxon>Bacteria</taxon>
        <taxon>Pseudomonadati</taxon>
        <taxon>Pseudomonadota</taxon>
        <taxon>Gammaproteobacteria</taxon>
        <taxon>Natronospirales</taxon>
        <taxon>Natronospiraceae</taxon>
        <taxon>Natronospira</taxon>
    </lineage>
</organism>
<accession>A0ABU0W7M0</accession>
<protein>
    <recommendedName>
        <fullName evidence="1">ApeI dehydratase-like domain-containing protein</fullName>
    </recommendedName>
</protein>
<reference evidence="2 3" key="1">
    <citation type="submission" date="2023-08" db="EMBL/GenBank/DDBJ databases">
        <title>Whole-genome sequencing of halo(alkali)philic microorganisms from hypersaline lakes.</title>
        <authorList>
            <person name="Sorokin D.Y."/>
            <person name="Abbas B."/>
            <person name="Merkel A.Y."/>
        </authorList>
    </citation>
    <scope>NUCLEOTIDE SEQUENCE [LARGE SCALE GENOMIC DNA]</scope>
    <source>
        <strain evidence="2 3">AB-CW4</strain>
    </source>
</reference>
<dbReference type="EMBL" id="JAVDDT010000005">
    <property type="protein sequence ID" value="MDQ2069991.1"/>
    <property type="molecule type" value="Genomic_DNA"/>
</dbReference>
<keyword evidence="3" id="KW-1185">Reference proteome</keyword>
<gene>
    <name evidence="2" type="ORF">RBH19_08900</name>
</gene>
<dbReference type="Pfam" id="PF22818">
    <property type="entry name" value="ApeI-like"/>
    <property type="match status" value="1"/>
</dbReference>
<feature type="domain" description="ApeI dehydratase-like" evidence="1">
    <location>
        <begin position="14"/>
        <end position="106"/>
    </location>
</feature>
<evidence type="ECO:0000313" key="2">
    <source>
        <dbReference type="EMBL" id="MDQ2069991.1"/>
    </source>
</evidence>